<evidence type="ECO:0000313" key="1">
    <source>
        <dbReference type="EMBL" id="KAK6341513.1"/>
    </source>
</evidence>
<reference evidence="1 2" key="1">
    <citation type="submission" date="2019-10" db="EMBL/GenBank/DDBJ databases">
        <authorList>
            <person name="Palmer J.M."/>
        </authorList>
    </citation>
    <scope>NUCLEOTIDE SEQUENCE [LARGE SCALE GENOMIC DNA]</scope>
    <source>
        <strain evidence="1 2">TWF696</strain>
    </source>
</reference>
<gene>
    <name evidence="1" type="ORF">TWF696_008585</name>
</gene>
<dbReference type="Proteomes" id="UP001375240">
    <property type="component" value="Unassembled WGS sequence"/>
</dbReference>
<dbReference type="EMBL" id="JAVHNQ010000007">
    <property type="protein sequence ID" value="KAK6341513.1"/>
    <property type="molecule type" value="Genomic_DNA"/>
</dbReference>
<protein>
    <recommendedName>
        <fullName evidence="3">Subtilisin</fullName>
    </recommendedName>
</protein>
<sequence>MARLSQMSNVAVVASTIENYPLNDYIAALSSDDTKYPNLIAAGSVPIRREGLELRGWQSKGYVKAWVPESGDMMIANPGFGGGYTTVSTGQGLSAYPAAIVSGVLATFISAHRDSAAEAKARLYRLAYPRHNGIGTDFPEDYPPVVYNGFEPVNFEQSAEKSKHCRNQSRGLLDTGARDECEDTASPTANAKTSVIVASAPSAATPIPMESPLSIANYVYNAMFCKLCLKADGIVPVDGVVWIPADCPCRSEDRASGN</sequence>
<evidence type="ECO:0000313" key="2">
    <source>
        <dbReference type="Proteomes" id="UP001375240"/>
    </source>
</evidence>
<proteinExistence type="predicted"/>
<comment type="caution">
    <text evidence="1">The sequence shown here is derived from an EMBL/GenBank/DDBJ whole genome shotgun (WGS) entry which is preliminary data.</text>
</comment>
<dbReference type="AlphaFoldDB" id="A0AAV9UG76"/>
<organism evidence="1 2">
    <name type="scientific">Orbilia brochopaga</name>
    <dbReference type="NCBI Taxonomy" id="3140254"/>
    <lineage>
        <taxon>Eukaryota</taxon>
        <taxon>Fungi</taxon>
        <taxon>Dikarya</taxon>
        <taxon>Ascomycota</taxon>
        <taxon>Pezizomycotina</taxon>
        <taxon>Orbiliomycetes</taxon>
        <taxon>Orbiliales</taxon>
        <taxon>Orbiliaceae</taxon>
        <taxon>Orbilia</taxon>
    </lineage>
</organism>
<evidence type="ECO:0008006" key="3">
    <source>
        <dbReference type="Google" id="ProtNLM"/>
    </source>
</evidence>
<name>A0AAV9UG76_9PEZI</name>
<accession>A0AAV9UG76</accession>
<keyword evidence="2" id="KW-1185">Reference proteome</keyword>